<dbReference type="EMBL" id="JAGHKO010000001">
    <property type="protein sequence ID" value="MBO9200609.1"/>
    <property type="molecule type" value="Genomic_DNA"/>
</dbReference>
<comment type="caution">
    <text evidence="1">The sequence shown here is derived from an EMBL/GenBank/DDBJ whole genome shotgun (WGS) entry which is preliminary data.</text>
</comment>
<reference evidence="1 2" key="1">
    <citation type="submission" date="2021-03" db="EMBL/GenBank/DDBJ databases">
        <title>Assistant Professor.</title>
        <authorList>
            <person name="Huq M.A."/>
        </authorList>
    </citation>
    <scope>NUCLEOTIDE SEQUENCE [LARGE SCALE GENOMIC DNA]</scope>
    <source>
        <strain evidence="1 2">MAH-29</strain>
    </source>
</reference>
<name>A0ABS3YRR2_9BACT</name>
<protein>
    <submittedName>
        <fullName evidence="1">Uncharacterized protein</fullName>
    </submittedName>
</protein>
<dbReference type="Proteomes" id="UP000677244">
    <property type="component" value="Unassembled WGS sequence"/>
</dbReference>
<evidence type="ECO:0000313" key="2">
    <source>
        <dbReference type="Proteomes" id="UP000677244"/>
    </source>
</evidence>
<accession>A0ABS3YRR2</accession>
<gene>
    <name evidence="1" type="ORF">J7I42_10075</name>
</gene>
<proteinExistence type="predicted"/>
<organism evidence="1 2">
    <name type="scientific">Niastella soli</name>
    <dbReference type="NCBI Taxonomy" id="2821487"/>
    <lineage>
        <taxon>Bacteria</taxon>
        <taxon>Pseudomonadati</taxon>
        <taxon>Bacteroidota</taxon>
        <taxon>Chitinophagia</taxon>
        <taxon>Chitinophagales</taxon>
        <taxon>Chitinophagaceae</taxon>
        <taxon>Niastella</taxon>
    </lineage>
</organism>
<dbReference type="RefSeq" id="WP_209138649.1">
    <property type="nucleotide sequence ID" value="NZ_JAGHKO010000001.1"/>
</dbReference>
<evidence type="ECO:0000313" key="1">
    <source>
        <dbReference type="EMBL" id="MBO9200609.1"/>
    </source>
</evidence>
<sequence>MYWLFNSKNINVGIGEVRVDWNQKQNFKGEAGDEVIFFEFNYRRRLFTHHYKIIRISKRETERSIGRNVITITLQLLRDFGEVKEIEDYIFSFPRIKYFRSRLGRYFNRKYYKLSDIEFSAIVEDRIFLSRTIVGTALNALHTDHRRAFSQLIFERNPDILQNRYSNAEVLSLLNEYFQYAVATPAKQLAAAYTQMQTFIERGEALEAIAFYNTANSRNRNDSILTQVNIINEYLEQVDISIPEDRRTNVNESEFEFLFRDKPLPIDLND</sequence>
<keyword evidence="2" id="KW-1185">Reference proteome</keyword>